<keyword evidence="2" id="KW-1185">Reference proteome</keyword>
<evidence type="ECO:0000313" key="2">
    <source>
        <dbReference type="Proteomes" id="UP000325945"/>
    </source>
</evidence>
<accession>A0A5N6X1X6</accession>
<gene>
    <name evidence="1" type="ORF">BDV39DRAFT_175680</name>
</gene>
<dbReference type="Proteomes" id="UP000325945">
    <property type="component" value="Unassembled WGS sequence"/>
</dbReference>
<sequence length="56" mass="6486">MREIYSSRDPRATDSEMVMLLWYVFHDLMADVYTNSSSFAESLSLMKRLLCSVCGK</sequence>
<dbReference type="EMBL" id="ML741793">
    <property type="protein sequence ID" value="KAE8327225.1"/>
    <property type="molecule type" value="Genomic_DNA"/>
</dbReference>
<evidence type="ECO:0000313" key="1">
    <source>
        <dbReference type="EMBL" id="KAE8327225.1"/>
    </source>
</evidence>
<proteinExistence type="predicted"/>
<reference evidence="2" key="1">
    <citation type="submission" date="2019-04" db="EMBL/GenBank/DDBJ databases">
        <title>Friends and foes A comparative genomics studyof 23 Aspergillus species from section Flavi.</title>
        <authorList>
            <consortium name="DOE Joint Genome Institute"/>
            <person name="Kjaerbolling I."/>
            <person name="Vesth T."/>
            <person name="Frisvad J.C."/>
            <person name="Nybo J.L."/>
            <person name="Theobald S."/>
            <person name="Kildgaard S."/>
            <person name="Isbrandt T."/>
            <person name="Kuo A."/>
            <person name="Sato A."/>
            <person name="Lyhne E.K."/>
            <person name="Kogle M.E."/>
            <person name="Wiebenga A."/>
            <person name="Kun R.S."/>
            <person name="Lubbers R.J."/>
            <person name="Makela M.R."/>
            <person name="Barry K."/>
            <person name="Chovatia M."/>
            <person name="Clum A."/>
            <person name="Daum C."/>
            <person name="Haridas S."/>
            <person name="He G."/>
            <person name="LaButti K."/>
            <person name="Lipzen A."/>
            <person name="Mondo S."/>
            <person name="Riley R."/>
            <person name="Salamov A."/>
            <person name="Simmons B.A."/>
            <person name="Magnuson J.K."/>
            <person name="Henrissat B."/>
            <person name="Mortensen U.H."/>
            <person name="Larsen T.O."/>
            <person name="Devries R.P."/>
            <person name="Grigoriev I.V."/>
            <person name="Machida M."/>
            <person name="Baker S.E."/>
            <person name="Andersen M.R."/>
        </authorList>
    </citation>
    <scope>NUCLEOTIDE SEQUENCE [LARGE SCALE GENOMIC DNA]</scope>
    <source>
        <strain evidence="2">CBS 130017</strain>
    </source>
</reference>
<dbReference type="AlphaFoldDB" id="A0A5N6X1X6"/>
<protein>
    <submittedName>
        <fullName evidence="1">Uncharacterized protein</fullName>
    </submittedName>
</protein>
<name>A0A5N6X1X6_9EURO</name>
<organism evidence="1 2">
    <name type="scientific">Aspergillus sergii</name>
    <dbReference type="NCBI Taxonomy" id="1034303"/>
    <lineage>
        <taxon>Eukaryota</taxon>
        <taxon>Fungi</taxon>
        <taxon>Dikarya</taxon>
        <taxon>Ascomycota</taxon>
        <taxon>Pezizomycotina</taxon>
        <taxon>Eurotiomycetes</taxon>
        <taxon>Eurotiomycetidae</taxon>
        <taxon>Eurotiales</taxon>
        <taxon>Aspergillaceae</taxon>
        <taxon>Aspergillus</taxon>
        <taxon>Aspergillus subgen. Circumdati</taxon>
    </lineage>
</organism>